<evidence type="ECO:0000313" key="2">
    <source>
        <dbReference type="EMBL" id="RNA19137.1"/>
    </source>
</evidence>
<accession>A0A3M7R6D4</accession>
<protein>
    <submittedName>
        <fullName evidence="2">Uncharacterized protein</fullName>
    </submittedName>
</protein>
<evidence type="ECO:0000313" key="3">
    <source>
        <dbReference type="Proteomes" id="UP000276133"/>
    </source>
</evidence>
<keyword evidence="3" id="KW-1185">Reference proteome</keyword>
<keyword evidence="1" id="KW-1133">Transmembrane helix</keyword>
<reference evidence="2 3" key="1">
    <citation type="journal article" date="2018" name="Sci. Rep.">
        <title>Genomic signatures of local adaptation to the degree of environmental predictability in rotifers.</title>
        <authorList>
            <person name="Franch-Gras L."/>
            <person name="Hahn C."/>
            <person name="Garcia-Roger E.M."/>
            <person name="Carmona M.J."/>
            <person name="Serra M."/>
            <person name="Gomez A."/>
        </authorList>
    </citation>
    <scope>NUCLEOTIDE SEQUENCE [LARGE SCALE GENOMIC DNA]</scope>
    <source>
        <strain evidence="2">HYR1</strain>
    </source>
</reference>
<keyword evidence="1" id="KW-0812">Transmembrane</keyword>
<proteinExistence type="predicted"/>
<comment type="caution">
    <text evidence="2">The sequence shown here is derived from an EMBL/GenBank/DDBJ whole genome shotgun (WGS) entry which is preliminary data.</text>
</comment>
<sequence length="83" mass="9710">MSCLLAVDSVRCLALARLRLTGFLFSIISVSITSLVLADFDRKFENIFFLVTIYFLKKKAKNQQIDNNILIKYYESHFYIHLN</sequence>
<keyword evidence="1" id="KW-0472">Membrane</keyword>
<organism evidence="2 3">
    <name type="scientific">Brachionus plicatilis</name>
    <name type="common">Marine rotifer</name>
    <name type="synonym">Brachionus muelleri</name>
    <dbReference type="NCBI Taxonomy" id="10195"/>
    <lineage>
        <taxon>Eukaryota</taxon>
        <taxon>Metazoa</taxon>
        <taxon>Spiralia</taxon>
        <taxon>Gnathifera</taxon>
        <taxon>Rotifera</taxon>
        <taxon>Eurotatoria</taxon>
        <taxon>Monogononta</taxon>
        <taxon>Pseudotrocha</taxon>
        <taxon>Ploima</taxon>
        <taxon>Brachionidae</taxon>
        <taxon>Brachionus</taxon>
    </lineage>
</organism>
<dbReference type="Proteomes" id="UP000276133">
    <property type="component" value="Unassembled WGS sequence"/>
</dbReference>
<evidence type="ECO:0000256" key="1">
    <source>
        <dbReference type="SAM" id="Phobius"/>
    </source>
</evidence>
<name>A0A3M7R6D4_BRAPC</name>
<dbReference type="EMBL" id="REGN01004098">
    <property type="protein sequence ID" value="RNA19137.1"/>
    <property type="molecule type" value="Genomic_DNA"/>
</dbReference>
<feature type="transmembrane region" description="Helical" evidence="1">
    <location>
        <begin position="20"/>
        <end position="40"/>
    </location>
</feature>
<dbReference type="AlphaFoldDB" id="A0A3M7R6D4"/>
<gene>
    <name evidence="2" type="ORF">BpHYR1_026562</name>
</gene>